<gene>
    <name evidence="1" type="ORF">SAMN02745857_02506</name>
</gene>
<evidence type="ECO:0000313" key="2">
    <source>
        <dbReference type="Proteomes" id="UP000192761"/>
    </source>
</evidence>
<accession>A0A1W1XR86</accession>
<dbReference type="Proteomes" id="UP000192761">
    <property type="component" value="Unassembled WGS sequence"/>
</dbReference>
<protein>
    <recommendedName>
        <fullName evidence="3">Proteinase inhibitor</fullName>
    </recommendedName>
</protein>
<evidence type="ECO:0008006" key="3">
    <source>
        <dbReference type="Google" id="ProtNLM"/>
    </source>
</evidence>
<proteinExistence type="predicted"/>
<dbReference type="EMBL" id="FWXD01000014">
    <property type="protein sequence ID" value="SMC26499.1"/>
    <property type="molecule type" value="Genomic_DNA"/>
</dbReference>
<organism evidence="1 2">
    <name type="scientific">Andreprevotia lacus DSM 23236</name>
    <dbReference type="NCBI Taxonomy" id="1121001"/>
    <lineage>
        <taxon>Bacteria</taxon>
        <taxon>Pseudomonadati</taxon>
        <taxon>Pseudomonadota</taxon>
        <taxon>Betaproteobacteria</taxon>
        <taxon>Neisseriales</taxon>
        <taxon>Chitinibacteraceae</taxon>
        <taxon>Andreprevotia</taxon>
    </lineage>
</organism>
<reference evidence="1 2" key="1">
    <citation type="submission" date="2017-04" db="EMBL/GenBank/DDBJ databases">
        <authorList>
            <person name="Afonso C.L."/>
            <person name="Miller P.J."/>
            <person name="Scott M.A."/>
            <person name="Spackman E."/>
            <person name="Goraichik I."/>
            <person name="Dimitrov K.M."/>
            <person name="Suarez D.L."/>
            <person name="Swayne D.E."/>
        </authorList>
    </citation>
    <scope>NUCLEOTIDE SEQUENCE [LARGE SCALE GENOMIC DNA]</scope>
    <source>
        <strain evidence="1 2">DSM 23236</strain>
    </source>
</reference>
<evidence type="ECO:0000313" key="1">
    <source>
        <dbReference type="EMBL" id="SMC26499.1"/>
    </source>
</evidence>
<dbReference type="AlphaFoldDB" id="A0A1W1XR86"/>
<dbReference type="STRING" id="1121001.SAMN02745857_02506"/>
<sequence length="65" mass="7107">MPDGKPAGVPCVQLDDELRCKIFGDPRRPAVCGGLQPEREMCGDDAPAAMVWLTRLEALTRPARE</sequence>
<keyword evidence="2" id="KW-1185">Reference proteome</keyword>
<name>A0A1W1XR86_9NEIS</name>